<comment type="caution">
    <text evidence="3">The sequence shown here is derived from an EMBL/GenBank/DDBJ whole genome shotgun (WGS) entry which is preliminary data.</text>
</comment>
<dbReference type="Pfam" id="PF18962">
    <property type="entry name" value="Por_Secre_tail"/>
    <property type="match status" value="1"/>
</dbReference>
<organism evidence="3 4">
    <name type="scientific">Marinoscillum luteum</name>
    <dbReference type="NCBI Taxonomy" id="861051"/>
    <lineage>
        <taxon>Bacteria</taxon>
        <taxon>Pseudomonadati</taxon>
        <taxon>Bacteroidota</taxon>
        <taxon>Cytophagia</taxon>
        <taxon>Cytophagales</taxon>
        <taxon>Reichenbachiellaceae</taxon>
        <taxon>Marinoscillum</taxon>
    </lineage>
</organism>
<accession>A0ABW7NB12</accession>
<dbReference type="Proteomes" id="UP001610063">
    <property type="component" value="Unassembled WGS sequence"/>
</dbReference>
<feature type="chain" id="PRO_5045420327" evidence="1">
    <location>
        <begin position="21"/>
        <end position="124"/>
    </location>
</feature>
<name>A0ABW7NB12_9BACT</name>
<feature type="signal peptide" evidence="1">
    <location>
        <begin position="1"/>
        <end position="20"/>
    </location>
</feature>
<dbReference type="EMBL" id="JBIPKE010000018">
    <property type="protein sequence ID" value="MFH6984746.1"/>
    <property type="molecule type" value="Genomic_DNA"/>
</dbReference>
<keyword evidence="1" id="KW-0732">Signal</keyword>
<sequence>MHNKLIIASFACLLSLAAWSQSGTGSVVSAETNFYNQPLDISNKIEIYPNPAVEYVIVEISNSTLTNTEFEMHSIIGNEIKISPEEIGNGRFRVPVKDFATGYYFLVVKDEVLRFKKAYRFLKN</sequence>
<dbReference type="InterPro" id="IPR026444">
    <property type="entry name" value="Secre_tail"/>
</dbReference>
<protein>
    <submittedName>
        <fullName evidence="3">T9SS type A sorting domain-containing protein</fullName>
    </submittedName>
</protein>
<evidence type="ECO:0000313" key="4">
    <source>
        <dbReference type="Proteomes" id="UP001610063"/>
    </source>
</evidence>
<feature type="domain" description="Secretion system C-terminal sorting" evidence="2">
    <location>
        <begin position="47"/>
        <end position="112"/>
    </location>
</feature>
<reference evidence="3 4" key="1">
    <citation type="journal article" date="2013" name="Int. J. Syst. Evol. Microbiol.">
        <title>Marinoscillum luteum sp. nov., isolated from marine sediment.</title>
        <authorList>
            <person name="Cha I.T."/>
            <person name="Park S.J."/>
            <person name="Kim S.J."/>
            <person name="Kim J.G."/>
            <person name="Jung M.Y."/>
            <person name="Shin K.S."/>
            <person name="Kwon K.K."/>
            <person name="Yang S.H."/>
            <person name="Seo Y.S."/>
            <person name="Rhee S.K."/>
        </authorList>
    </citation>
    <scope>NUCLEOTIDE SEQUENCE [LARGE SCALE GENOMIC DNA]</scope>
    <source>
        <strain evidence="3 4">KCTC 23939</strain>
    </source>
</reference>
<dbReference type="RefSeq" id="WP_395418177.1">
    <property type="nucleotide sequence ID" value="NZ_JBIPKE010000018.1"/>
</dbReference>
<dbReference type="NCBIfam" id="TIGR04183">
    <property type="entry name" value="Por_Secre_tail"/>
    <property type="match status" value="1"/>
</dbReference>
<evidence type="ECO:0000313" key="3">
    <source>
        <dbReference type="EMBL" id="MFH6984746.1"/>
    </source>
</evidence>
<evidence type="ECO:0000259" key="2">
    <source>
        <dbReference type="Pfam" id="PF18962"/>
    </source>
</evidence>
<keyword evidence="4" id="KW-1185">Reference proteome</keyword>
<evidence type="ECO:0000256" key="1">
    <source>
        <dbReference type="SAM" id="SignalP"/>
    </source>
</evidence>
<proteinExistence type="predicted"/>
<gene>
    <name evidence="3" type="ORF">ACHKAR_14920</name>
</gene>